<accession>A0AC61RI53</accession>
<keyword evidence="2" id="KW-1185">Reference proteome</keyword>
<dbReference type="EMBL" id="SRYB01000004">
    <property type="protein sequence ID" value="TGY79948.1"/>
    <property type="molecule type" value="Genomic_DNA"/>
</dbReference>
<protein>
    <submittedName>
        <fullName evidence="1">Sialate O-acetylesterase</fullName>
    </submittedName>
</protein>
<reference evidence="1" key="1">
    <citation type="submission" date="2019-04" db="EMBL/GenBank/DDBJ databases">
        <title>Microbes associate with the intestines of laboratory mice.</title>
        <authorList>
            <person name="Navarre W."/>
            <person name="Wong E."/>
            <person name="Huang K."/>
            <person name="Tropini C."/>
            <person name="Ng K."/>
            <person name="Yu B."/>
        </authorList>
    </citation>
    <scope>NUCLEOTIDE SEQUENCE</scope>
    <source>
        <strain evidence="1">NM04_E33</strain>
    </source>
</reference>
<comment type="caution">
    <text evidence="1">The sequence shown here is derived from an EMBL/GenBank/DDBJ whole genome shotgun (WGS) entry which is preliminary data.</text>
</comment>
<proteinExistence type="predicted"/>
<evidence type="ECO:0000313" key="1">
    <source>
        <dbReference type="EMBL" id="TGY79948.1"/>
    </source>
</evidence>
<gene>
    <name evidence="1" type="ORF">E5331_03940</name>
</gene>
<name>A0AC61RI53_9BACT</name>
<dbReference type="Proteomes" id="UP000306319">
    <property type="component" value="Unassembled WGS sequence"/>
</dbReference>
<sequence length="478" mass="53377">MRTFFITASLLAASFAAYPAIELPHIIGSNMVVQQNSDFKLWGKASPNTKVTLSASWDKNKVSTKSDAEGNWTLSVRTPPASFTPLSITISDGEPLTLDNLLSGDVWICAGQSNMEMPLSGFTSQPVDDSLDHIMKASQKRDNLRFFTVDRVRSYDDEKEDCGGEWLVCSPQSAAEFSAVGYFFGNNIAEATDIPIGLIAADFGDTRVEAWMPLDALREATDEKGFEEKHSNHWCKPSEMYCGIIAPIRDFKAKGFIWYQGESNRKDYHDYAKLLAKLVERWRKDWGDTDGSMPFYYVQIAPFIYDGSREISCPLFVEAQEQALDLIPNSGMATTTDLGEEYMIHPSRKSEVGQRLAALALLQTYNMGGFEAKAPRLNSFRVEDGKIILKMDNADKGVGPWSHGPIVGFEIAGEDRVFHPARAHTSDNPKGEVRVWSDEVKNPVAVRYAFRNFIKGNLQNTFGIPAAPFRTDNWNDVK</sequence>
<evidence type="ECO:0000313" key="2">
    <source>
        <dbReference type="Proteomes" id="UP000306319"/>
    </source>
</evidence>
<organism evidence="1 2">
    <name type="scientific">Lepagella muris</name>
    <dbReference type="NCBI Taxonomy" id="3032870"/>
    <lineage>
        <taxon>Bacteria</taxon>
        <taxon>Pseudomonadati</taxon>
        <taxon>Bacteroidota</taxon>
        <taxon>Bacteroidia</taxon>
        <taxon>Bacteroidales</taxon>
        <taxon>Muribaculaceae</taxon>
        <taxon>Lepagella</taxon>
    </lineage>
</organism>